<keyword evidence="2" id="KW-1185">Reference proteome</keyword>
<dbReference type="EMBL" id="FRFG01000025">
    <property type="protein sequence ID" value="SHO56458.1"/>
    <property type="molecule type" value="Genomic_DNA"/>
</dbReference>
<dbReference type="Proteomes" id="UP000184600">
    <property type="component" value="Unassembled WGS sequence"/>
</dbReference>
<proteinExistence type="predicted"/>
<name>A0A1M7YV48_9VIBR</name>
<dbReference type="Pfam" id="PF19268">
    <property type="entry name" value="CIS_TMP"/>
    <property type="match status" value="1"/>
</dbReference>
<sequence length="595" mass="66924">MTIYIEKLTLDLDISEPDDARKAAKIQAALAILPELIKHELSFLDIPDISSVLSINKNVPDKQEIHLPDIDVETLIDTPVSVAKTVALSVAAEICPLDVGVPGTDDDQQENDHSINTWMHDMNSGQVSLISASQARVFSQQLVTELSSHSAQISYCLKLPEKLNEPSFFYRFIDFLLKLTLSERSKLVFSMLMNLSKTVSKASQLLDLRISPLLEQNLRVKTDISEMISFIAVLFDQQNRDSGNSLRIQQQFRKLSLLLELRRLEFRKTELSHNAFPAESLTRLRQIFLYSCDEATLNAAATWLQVAQIQPPTTKEADILATLAARVEGNTGHPSDQKASRFSLQAEMQFWKQVLPILSERNMGEISGKERGEQIQNKVTSQLFDSLPDSAWLTSQFQMLSGQESTADLRREVQAKITRLSGQFTHEAQYTNDGGLTLLWPFIPVLFRQLALLTPENENVCQFISPESQAKAYAVLRHLLGSAHDSYSAVANLFVGYEADTVVSRLTELSDTECETAGQIFSVLIAHWQALKNMPPSSIQQMFLQRQATIKTFSLGTAVSVQKQAVDVLMQKLPWGLSMIRFPWLNDRLISVEWR</sequence>
<protein>
    <submittedName>
        <fullName evidence="1">Uncharacterized protein</fullName>
    </submittedName>
</protein>
<dbReference type="RefSeq" id="WP_073582443.1">
    <property type="nucleotide sequence ID" value="NZ_AP024897.1"/>
</dbReference>
<gene>
    <name evidence="1" type="ORF">VQ7734_02227</name>
</gene>
<organism evidence="1 2">
    <name type="scientific">Vibrio quintilis</name>
    <dbReference type="NCBI Taxonomy" id="1117707"/>
    <lineage>
        <taxon>Bacteria</taxon>
        <taxon>Pseudomonadati</taxon>
        <taxon>Pseudomonadota</taxon>
        <taxon>Gammaproteobacteria</taxon>
        <taxon>Vibrionales</taxon>
        <taxon>Vibrionaceae</taxon>
        <taxon>Vibrio</taxon>
    </lineage>
</organism>
<dbReference type="OrthoDB" id="499748at2"/>
<dbReference type="InterPro" id="IPR045538">
    <property type="entry name" value="CIS_TMP"/>
</dbReference>
<evidence type="ECO:0000313" key="2">
    <source>
        <dbReference type="Proteomes" id="UP000184600"/>
    </source>
</evidence>
<evidence type="ECO:0000313" key="1">
    <source>
        <dbReference type="EMBL" id="SHO56458.1"/>
    </source>
</evidence>
<reference evidence="2" key="1">
    <citation type="submission" date="2016-12" db="EMBL/GenBank/DDBJ databases">
        <authorList>
            <person name="Rodrigo-Torres L."/>
            <person name="Arahal R.D."/>
            <person name="Lucena T."/>
        </authorList>
    </citation>
    <scope>NUCLEOTIDE SEQUENCE [LARGE SCALE GENOMIC DNA]</scope>
</reference>
<dbReference type="AlphaFoldDB" id="A0A1M7YV48"/>
<accession>A0A1M7YV48</accession>
<dbReference type="STRING" id="1117707.VQ7734_02227"/>